<name>A0A2I6UGL5_9CAUD</name>
<dbReference type="KEGG" id="vg:40236226"/>
<protein>
    <submittedName>
        <fullName evidence="1">Uncharacterized protein</fullName>
    </submittedName>
</protein>
<evidence type="ECO:0000313" key="1">
    <source>
        <dbReference type="EMBL" id="AUO79066.1"/>
    </source>
</evidence>
<dbReference type="GeneID" id="40236226"/>
<evidence type="ECO:0000313" key="2">
    <source>
        <dbReference type="Proteomes" id="UP000240485"/>
    </source>
</evidence>
<dbReference type="RefSeq" id="YP_009639432.1">
    <property type="nucleotide sequence ID" value="NC_042350.1"/>
</dbReference>
<sequence precursor="true">MVVLIHLKMQYYLCRRQISLANWDNHPHFLNQSIGFVQFFLILAHCQPATHIP</sequence>
<accession>A0A2I6UGL5</accession>
<proteinExistence type="predicted"/>
<reference evidence="1 2" key="1">
    <citation type="submission" date="2017-07" db="EMBL/GenBank/DDBJ databases">
        <title>Characterization of ecologically diverse viruses infecting co-occurring strains of cosmopolitan hyperhalophilic Bacteroidetes.</title>
        <authorList>
            <person name="Villamor J."/>
            <person name="Ramos-Barbero M.D."/>
            <person name="Gonzalez-Torres P."/>
            <person name="Gabaldon T."/>
            <person name="Rollesso-Mora R."/>
            <person name="Meseguer I."/>
            <person name="Martinez-Garcia M."/>
            <person name="Santos F."/>
            <person name="Anton J."/>
        </authorList>
    </citation>
    <scope>NUCLEOTIDE SEQUENCE [LARGE SCALE GENOMIC DNA]</scope>
</reference>
<dbReference type="Proteomes" id="UP000240485">
    <property type="component" value="Segment"/>
</dbReference>
<dbReference type="EMBL" id="MF580957">
    <property type="protein sequence ID" value="AUO79066.1"/>
    <property type="molecule type" value="Genomic_DNA"/>
</dbReference>
<organism evidence="1 2">
    <name type="scientific">Salinibacter phage M8CR30-2</name>
    <dbReference type="NCBI Taxonomy" id="2681615"/>
    <lineage>
        <taxon>Viruses</taxon>
        <taxon>Duplodnaviria</taxon>
        <taxon>Heunggongvirae</taxon>
        <taxon>Uroviricota</taxon>
        <taxon>Caudoviricetes</taxon>
        <taxon>Holosalinivirus</taxon>
        <taxon>Holosalinivirus M8CR302</taxon>
    </lineage>
</organism>
<keyword evidence="2" id="KW-1185">Reference proteome</keyword>